<reference evidence="1" key="1">
    <citation type="submission" date="2018-09" db="EMBL/GenBank/DDBJ databases">
        <authorList>
            <person name="Groschel M."/>
            <person name="Kohl T."/>
            <person name="Conchillo-Sole O."/>
            <person name="Mamat U."/>
            <person name="Yero D."/>
            <person name="Niemann S."/>
            <person name="Daura X."/>
            <person name="Gibert I."/>
        </authorList>
    </citation>
    <scope>NUCLEOTIDE SEQUENCE</scope>
    <source>
        <strain evidence="1">OG156</strain>
    </source>
</reference>
<protein>
    <submittedName>
        <fullName evidence="1">Uncharacterized protein</fullName>
    </submittedName>
</protein>
<evidence type="ECO:0000313" key="1">
    <source>
        <dbReference type="EMBL" id="MBA0310525.1"/>
    </source>
</evidence>
<accession>A0AAW3S0L8</accession>
<dbReference type="EMBL" id="RAUE01000010">
    <property type="protein sequence ID" value="MBA0310525.1"/>
    <property type="molecule type" value="Genomic_DNA"/>
</dbReference>
<sequence length="75" mass="7967">MVAKKKLTSFALENALAVSRSAATGKFVRLSDPEMAPRLKATSLKLASDKDAALEFLRGIGVSTPTGRLTKRYGG</sequence>
<reference evidence="1" key="2">
    <citation type="journal article" date="2020" name="Front. Microbiol.">
        <title>Genetic Variants of the DSF Quorum Sensing System in Stenotrophomonas maltophilia Influence Virulence and Resistance Phenotypes Among Genotypically Diverse Clinical Isolates.</title>
        <authorList>
            <person name="Yero D."/>
            <person name="Huedo P."/>
            <person name="Conchillo-Sole O."/>
            <person name="Martinez-Servat S."/>
            <person name="Mamat U."/>
            <person name="Coves X."/>
            <person name="Llanas F."/>
            <person name="Roca I."/>
            <person name="Vila J."/>
            <person name="Schaible U.E."/>
            <person name="Daura X."/>
            <person name="Gibert I."/>
        </authorList>
    </citation>
    <scope>NUCLEOTIDE SEQUENCE</scope>
    <source>
        <strain evidence="1">OG156</strain>
    </source>
</reference>
<gene>
    <name evidence="1" type="ORF">D7Y33_05755</name>
</gene>
<name>A0AAW3S0L8_STEMA</name>
<organism evidence="1 2">
    <name type="scientific">Stenotrophomonas maltophilia</name>
    <name type="common">Pseudomonas maltophilia</name>
    <name type="synonym">Xanthomonas maltophilia</name>
    <dbReference type="NCBI Taxonomy" id="40324"/>
    <lineage>
        <taxon>Bacteria</taxon>
        <taxon>Pseudomonadati</taxon>
        <taxon>Pseudomonadota</taxon>
        <taxon>Gammaproteobacteria</taxon>
        <taxon>Lysobacterales</taxon>
        <taxon>Lysobacteraceae</taxon>
        <taxon>Stenotrophomonas</taxon>
        <taxon>Stenotrophomonas maltophilia group</taxon>
    </lineage>
</organism>
<dbReference type="Proteomes" id="UP000822271">
    <property type="component" value="Unassembled WGS sequence"/>
</dbReference>
<proteinExistence type="predicted"/>
<evidence type="ECO:0000313" key="2">
    <source>
        <dbReference type="Proteomes" id="UP000822271"/>
    </source>
</evidence>
<dbReference type="AlphaFoldDB" id="A0AAW3S0L8"/>
<comment type="caution">
    <text evidence="1">The sequence shown here is derived from an EMBL/GenBank/DDBJ whole genome shotgun (WGS) entry which is preliminary data.</text>
</comment>